<evidence type="ECO:0000313" key="6">
    <source>
        <dbReference type="Proteomes" id="UP000218890"/>
    </source>
</evidence>
<sequence length="107" mass="12093">MNLATRNCVPCQGGDLPMDYSQANEMLQELPGWSIDEAGKRIFRNFKFRDFMAAVSFVNRVAETAEGQDHHPDIVLGYGYAEIWVHTHKIGGLHENDFILAAKIDQL</sequence>
<proteinExistence type="inferred from homology"/>
<dbReference type="GO" id="GO:0006729">
    <property type="term" value="P:tetrahydrobiopterin biosynthetic process"/>
    <property type="evidence" value="ECO:0007669"/>
    <property type="project" value="InterPro"/>
</dbReference>
<dbReference type="CDD" id="cd00913">
    <property type="entry name" value="PCD_DCoH_subfamily_a"/>
    <property type="match status" value="1"/>
</dbReference>
<evidence type="ECO:0000256" key="1">
    <source>
        <dbReference type="ARBA" id="ARBA00001554"/>
    </source>
</evidence>
<dbReference type="HAMAP" id="MF_00434">
    <property type="entry name" value="Pterin_4_alpha"/>
    <property type="match status" value="1"/>
</dbReference>
<evidence type="ECO:0000256" key="3">
    <source>
        <dbReference type="ARBA" id="ARBA00023239"/>
    </source>
</evidence>
<dbReference type="Pfam" id="PF01329">
    <property type="entry name" value="Pterin_4a"/>
    <property type="match status" value="1"/>
</dbReference>
<keyword evidence="6" id="KW-1185">Reference proteome</keyword>
<dbReference type="PANTHER" id="PTHR12599:SF0">
    <property type="entry name" value="PTERIN-4-ALPHA-CARBINOLAMINE DEHYDRATASE"/>
    <property type="match status" value="1"/>
</dbReference>
<dbReference type="SUPFAM" id="SSF55248">
    <property type="entry name" value="PCD-like"/>
    <property type="match status" value="1"/>
</dbReference>
<dbReference type="InterPro" id="IPR001533">
    <property type="entry name" value="Pterin_deHydtase"/>
</dbReference>
<comment type="catalytic activity">
    <reaction evidence="1 4">
        <text>(4aS,6R)-4a-hydroxy-L-erythro-5,6,7,8-tetrahydrobiopterin = (6R)-L-erythro-6,7-dihydrobiopterin + H2O</text>
        <dbReference type="Rhea" id="RHEA:11920"/>
        <dbReference type="ChEBI" id="CHEBI:15377"/>
        <dbReference type="ChEBI" id="CHEBI:15642"/>
        <dbReference type="ChEBI" id="CHEBI:43120"/>
        <dbReference type="EC" id="4.2.1.96"/>
    </reaction>
</comment>
<dbReference type="AlphaFoldDB" id="A0A120MZZ3"/>
<evidence type="ECO:0000256" key="4">
    <source>
        <dbReference type="HAMAP-Rule" id="MF_00434"/>
    </source>
</evidence>
<dbReference type="Gene3D" id="3.30.1360.20">
    <property type="entry name" value="Transcriptional coactivator/pterin dehydratase"/>
    <property type="match status" value="1"/>
</dbReference>
<dbReference type="GO" id="GO:0008124">
    <property type="term" value="F:4-alpha-hydroxytetrahydrobiopterin dehydratase activity"/>
    <property type="evidence" value="ECO:0007669"/>
    <property type="project" value="UniProtKB-UniRule"/>
</dbReference>
<accession>A0A120MZZ3</accession>
<evidence type="ECO:0000256" key="2">
    <source>
        <dbReference type="ARBA" id="ARBA00006472"/>
    </source>
</evidence>
<dbReference type="OrthoDB" id="5294615at2"/>
<dbReference type="Proteomes" id="UP000218890">
    <property type="component" value="Chromosome"/>
</dbReference>
<evidence type="ECO:0000313" key="5">
    <source>
        <dbReference type="EMBL" id="BAU58273.2"/>
    </source>
</evidence>
<dbReference type="EC" id="4.2.1.96" evidence="4"/>
<dbReference type="PANTHER" id="PTHR12599">
    <property type="entry name" value="PTERIN-4-ALPHA-CARBINOLAMINE DEHYDRATASE"/>
    <property type="match status" value="1"/>
</dbReference>
<gene>
    <name evidence="5" type="ORF">HH1059_15650</name>
</gene>
<name>A0A120MZZ3_HALHR</name>
<organism evidence="5 6">
    <name type="scientific">Halorhodospira halochloris</name>
    <name type="common">Ectothiorhodospira halochloris</name>
    <dbReference type="NCBI Taxonomy" id="1052"/>
    <lineage>
        <taxon>Bacteria</taxon>
        <taxon>Pseudomonadati</taxon>
        <taxon>Pseudomonadota</taxon>
        <taxon>Gammaproteobacteria</taxon>
        <taxon>Chromatiales</taxon>
        <taxon>Ectothiorhodospiraceae</taxon>
        <taxon>Halorhodospira</taxon>
    </lineage>
</organism>
<dbReference type="EMBL" id="AP017372">
    <property type="protein sequence ID" value="BAU58273.2"/>
    <property type="molecule type" value="Genomic_DNA"/>
</dbReference>
<dbReference type="NCBIfam" id="NF002017">
    <property type="entry name" value="PRK00823.1-2"/>
    <property type="match status" value="1"/>
</dbReference>
<keyword evidence="3 4" id="KW-0456">Lyase</keyword>
<comment type="similarity">
    <text evidence="2 4">Belongs to the pterin-4-alpha-carbinolamine dehydratase family.</text>
</comment>
<dbReference type="InterPro" id="IPR036428">
    <property type="entry name" value="PCD_sf"/>
</dbReference>
<dbReference type="KEGG" id="hhk:HH1059_15650"/>
<protein>
    <recommendedName>
        <fullName evidence="4">Putative pterin-4-alpha-carbinolamine dehydratase</fullName>
        <shortName evidence="4">PHS</shortName>
        <ecNumber evidence="4">4.2.1.96</ecNumber>
    </recommendedName>
    <alternativeName>
        <fullName evidence="4">4-alpha-hydroxy-tetrahydropterin dehydratase</fullName>
    </alternativeName>
    <alternativeName>
        <fullName evidence="4">Pterin carbinolamine dehydratase</fullName>
        <shortName evidence="4">PCD</shortName>
    </alternativeName>
</protein>
<reference evidence="5" key="1">
    <citation type="submission" date="2016-02" db="EMBL/GenBank/DDBJ databases">
        <title>Halorhodospira halochloris DSM-1059 complete genome, version 2.</title>
        <authorList>
            <person name="Tsukatani Y."/>
        </authorList>
    </citation>
    <scope>NUCLEOTIDE SEQUENCE</scope>
    <source>
        <strain evidence="5">DSM 1059</strain>
    </source>
</reference>